<accession>A0ABQ5Q8R4</accession>
<dbReference type="Gene3D" id="1.20.1640.10">
    <property type="entry name" value="Multidrug efflux transporter AcrB transmembrane domain"/>
    <property type="match status" value="2"/>
</dbReference>
<dbReference type="SUPFAM" id="SSF82693">
    <property type="entry name" value="Multidrug efflux transporter AcrB pore domain, PN1, PN2, PC1 and PC2 subdomains"/>
    <property type="match status" value="2"/>
</dbReference>
<gene>
    <name evidence="2" type="ORF">GETHPA_26300</name>
</gene>
<feature type="transmembrane region" description="Helical" evidence="1">
    <location>
        <begin position="363"/>
        <end position="385"/>
    </location>
</feature>
<dbReference type="PANTHER" id="PTHR32063:SF4">
    <property type="entry name" value="SLR6043 PROTEIN"/>
    <property type="match status" value="1"/>
</dbReference>
<dbReference type="SUPFAM" id="SSF82714">
    <property type="entry name" value="Multidrug efflux transporter AcrB TolC docking domain, DN and DC subdomains"/>
    <property type="match status" value="2"/>
</dbReference>
<protein>
    <submittedName>
        <fullName evidence="2">Cation efflux system protein</fullName>
    </submittedName>
</protein>
<keyword evidence="1" id="KW-1133">Transmembrane helix</keyword>
<feature type="transmembrane region" description="Helical" evidence="1">
    <location>
        <begin position="859"/>
        <end position="878"/>
    </location>
</feature>
<dbReference type="EMBL" id="BSDD01000005">
    <property type="protein sequence ID" value="GLH71097.1"/>
    <property type="molecule type" value="Genomic_DNA"/>
</dbReference>
<name>A0ABQ5Q8R4_9BACT</name>
<proteinExistence type="predicted"/>
<organism evidence="2 3">
    <name type="scientific">Geothrix rubra</name>
    <dbReference type="NCBI Taxonomy" id="2927977"/>
    <lineage>
        <taxon>Bacteria</taxon>
        <taxon>Pseudomonadati</taxon>
        <taxon>Acidobacteriota</taxon>
        <taxon>Holophagae</taxon>
        <taxon>Holophagales</taxon>
        <taxon>Holophagaceae</taxon>
        <taxon>Geothrix</taxon>
    </lineage>
</organism>
<dbReference type="Gene3D" id="3.30.2090.10">
    <property type="entry name" value="Multidrug efflux transporter AcrB TolC docking domain, DN and DC subdomains"/>
    <property type="match status" value="2"/>
</dbReference>
<dbReference type="Proteomes" id="UP001165089">
    <property type="component" value="Unassembled WGS sequence"/>
</dbReference>
<keyword evidence="1" id="KW-0812">Transmembrane</keyword>
<dbReference type="Gene3D" id="3.30.70.1320">
    <property type="entry name" value="Multidrug efflux transporter AcrB pore domain like"/>
    <property type="match status" value="1"/>
</dbReference>
<reference evidence="2 3" key="1">
    <citation type="journal article" date="2023" name="Antonie Van Leeuwenhoek">
        <title>Mesoterricola silvestris gen. nov., sp. nov., Mesoterricola sediminis sp. nov., Geothrix oryzae sp. nov., Geothrix edaphica sp. nov., Geothrix rubra sp. nov., and Geothrix limicola sp. nov., six novel members of Acidobacteriota isolated from soils.</title>
        <authorList>
            <person name="Itoh H."/>
            <person name="Sugisawa Y."/>
            <person name="Mise K."/>
            <person name="Xu Z."/>
            <person name="Kuniyasu M."/>
            <person name="Ushijima N."/>
            <person name="Kawano K."/>
            <person name="Kobayashi E."/>
            <person name="Shiratori Y."/>
            <person name="Masuda Y."/>
            <person name="Senoo K."/>
        </authorList>
    </citation>
    <scope>NUCLEOTIDE SEQUENCE [LARGE SCALE GENOMIC DNA]</scope>
    <source>
        <strain evidence="2 3">Red803</strain>
    </source>
</reference>
<dbReference type="PRINTS" id="PR00702">
    <property type="entry name" value="ACRIFLAVINRP"/>
</dbReference>
<dbReference type="InterPro" id="IPR027463">
    <property type="entry name" value="AcrB_DN_DC_subdom"/>
</dbReference>
<evidence type="ECO:0000313" key="2">
    <source>
        <dbReference type="EMBL" id="GLH71097.1"/>
    </source>
</evidence>
<dbReference type="SUPFAM" id="SSF82866">
    <property type="entry name" value="Multidrug efflux transporter AcrB transmembrane domain"/>
    <property type="match status" value="2"/>
</dbReference>
<evidence type="ECO:0000256" key="1">
    <source>
        <dbReference type="SAM" id="Phobius"/>
    </source>
</evidence>
<feature type="transmembrane region" description="Helical" evidence="1">
    <location>
        <begin position="991"/>
        <end position="1015"/>
    </location>
</feature>
<dbReference type="RefSeq" id="WP_285727000.1">
    <property type="nucleotide sequence ID" value="NZ_BSDD01000005.1"/>
</dbReference>
<feature type="transmembrane region" description="Helical" evidence="1">
    <location>
        <begin position="444"/>
        <end position="462"/>
    </location>
</feature>
<evidence type="ECO:0000313" key="3">
    <source>
        <dbReference type="Proteomes" id="UP001165089"/>
    </source>
</evidence>
<comment type="caution">
    <text evidence="2">The sequence shown here is derived from an EMBL/GenBank/DDBJ whole genome shotgun (WGS) entry which is preliminary data.</text>
</comment>
<feature type="transmembrane region" description="Helical" evidence="1">
    <location>
        <begin position="474"/>
        <end position="499"/>
    </location>
</feature>
<dbReference type="PANTHER" id="PTHR32063">
    <property type="match status" value="1"/>
</dbReference>
<dbReference type="Pfam" id="PF00873">
    <property type="entry name" value="ACR_tran"/>
    <property type="match status" value="1"/>
</dbReference>
<feature type="transmembrane region" description="Helical" evidence="1">
    <location>
        <begin position="12"/>
        <end position="29"/>
    </location>
</feature>
<dbReference type="Gene3D" id="3.30.70.1440">
    <property type="entry name" value="Multidrug efflux transporter AcrB pore domain"/>
    <property type="match status" value="1"/>
</dbReference>
<dbReference type="Gene3D" id="3.30.70.1430">
    <property type="entry name" value="Multidrug efflux transporter AcrB pore domain"/>
    <property type="match status" value="2"/>
</dbReference>
<feature type="transmembrane region" description="Helical" evidence="1">
    <location>
        <begin position="898"/>
        <end position="923"/>
    </location>
</feature>
<feature type="transmembrane region" description="Helical" evidence="1">
    <location>
        <begin position="959"/>
        <end position="979"/>
    </location>
</feature>
<keyword evidence="1" id="KW-0472">Membrane</keyword>
<dbReference type="InterPro" id="IPR001036">
    <property type="entry name" value="Acrflvin-R"/>
</dbReference>
<feature type="transmembrane region" description="Helical" evidence="1">
    <location>
        <begin position="340"/>
        <end position="356"/>
    </location>
</feature>
<feature type="transmembrane region" description="Helical" evidence="1">
    <location>
        <begin position="532"/>
        <end position="551"/>
    </location>
</feature>
<sequence>MLNAIVRSALRLRGLVMVAAALLVAYGLYSSYHAQLGVFPEFAPPMVTVQTQAPGFSPEEVEQLVTLPLERALNGVPGLEHLRSQSIQGISAIDTTFAEGTDIYRARQQVAERVAEAAGHLPAGAGTPALAPLASSTGYAYAFGLTSDRLSPMDLRTYLDWALRPRLLGIPGIANVSDYGGEVRQLQIQLIPGRLQAHGLTLDQVRAAAAAATGIRGAGFVDTPEQRIVLRSEGQSLTPEALGQVAVAAKDGAVLRIADLARVAWGPAPSTSAAMVGGRTGLTCELFVQPGADVIQVTKAIEAELKAQGPDLARRGIALHAPTFRVASFIETAVGNARNALLLGGLLVVLVLLAFLRDPRTAFISLTAIPLSLLAAVIVLVHLGFTLNTLTLGGLTIALGEVVDDAIIDVENILRRMRLAREAADPRSAARIVLEASMEVRGSVVFATGVVALVMFPVLAFSGVQGRIFAPLGWAYLSAVLASLLVALTVTPAMTLLIFGKGRLPHEEPAWVARLKARYHGLVGDLMARPKALLLGAGLLVAGALVALPFLSGGFLPDFQEGHLILQVNLPTGASLQESLRLGQRVAAVLAKVPAMGRISQRAGRTEGGDDTVGPQFSEFDLELAPGAPADTPDRVREALRALPGATFEVKTYLADRVDDYISGSNAPVVVQLSGQDLDQLDAAAARVKAVLAGVPGAQEVAVDSPPGQPEWTLRLDPEAVARQGLRPVEVLEAIQTAYQGQVVGQVFQGPVVTDVALTLLPETRRDPQRVLDLALHTPDGRSVPLSQVARLQRGTGRYAVLHDDAQRRTVVTCSVQGRSLAAFVADARRAVQGAGLPPGITARFGGVLEVQDAAHRELAFHLLIAFAGILALLSLVFRSPRNLALVLANLPFALMGGVLGALLTGGTLNLGALVGFVTLFGITTRNSIMLISHAEHLVFQEGCSWDQATARRAAEERLVPILMTATVTALALLPLALGSRQPGREIEGPMAVVILGGLTTSTLLNLLLLPILLWKFGRFDAPAAEGVAAQPLPDEA</sequence>
<keyword evidence="3" id="KW-1185">Reference proteome</keyword>